<dbReference type="Gene3D" id="3.30.360.10">
    <property type="entry name" value="Dihydrodipicolinate Reductase, domain 2"/>
    <property type="match status" value="1"/>
</dbReference>
<evidence type="ECO:0000259" key="11">
    <source>
        <dbReference type="Pfam" id="PF01113"/>
    </source>
</evidence>
<proteinExistence type="inferred from homology"/>
<keyword evidence="14" id="KW-1185">Reference proteome</keyword>
<dbReference type="EMBL" id="NIBG01000007">
    <property type="protein sequence ID" value="PAB59460.1"/>
    <property type="molecule type" value="Genomic_DNA"/>
</dbReference>
<keyword evidence="5 9" id="KW-0220">Diaminopimelate biosynthesis</keyword>
<evidence type="ECO:0000256" key="1">
    <source>
        <dbReference type="ARBA" id="ARBA00006642"/>
    </source>
</evidence>
<evidence type="ECO:0000256" key="9">
    <source>
        <dbReference type="HAMAP-Rule" id="MF_00102"/>
    </source>
</evidence>
<dbReference type="RefSeq" id="WP_095133357.1">
    <property type="nucleotide sequence ID" value="NZ_NIBG01000007.1"/>
</dbReference>
<dbReference type="PROSITE" id="PS01298">
    <property type="entry name" value="DAPB"/>
    <property type="match status" value="1"/>
</dbReference>
<evidence type="ECO:0000256" key="4">
    <source>
        <dbReference type="ARBA" id="ARBA00022857"/>
    </source>
</evidence>
<dbReference type="GO" id="GO:0008839">
    <property type="term" value="F:4-hydroxy-tetrahydrodipicolinate reductase"/>
    <property type="evidence" value="ECO:0007669"/>
    <property type="project" value="UniProtKB-UniRule"/>
</dbReference>
<reference evidence="13 14" key="1">
    <citation type="submission" date="2017-06" db="EMBL/GenBank/DDBJ databases">
        <title>Draft genome sequence of anaerobic fermentative bacterium Anaeromicrobium sediminis DY2726D isolated from West Pacific Ocean sediments.</title>
        <authorList>
            <person name="Zeng X."/>
        </authorList>
    </citation>
    <scope>NUCLEOTIDE SEQUENCE [LARGE SCALE GENOMIC DNA]</scope>
    <source>
        <strain evidence="13 14">DY2726D</strain>
    </source>
</reference>
<protein>
    <recommendedName>
        <fullName evidence="9 10">4-hydroxy-tetrahydrodipicolinate reductase</fullName>
        <shortName evidence="9">HTPA reductase</shortName>
        <ecNumber evidence="9 10">1.17.1.8</ecNumber>
    </recommendedName>
</protein>
<dbReference type="InterPro" id="IPR022664">
    <property type="entry name" value="DapB_N_CS"/>
</dbReference>
<keyword evidence="7 9" id="KW-0520">NAD</keyword>
<evidence type="ECO:0000313" key="14">
    <source>
        <dbReference type="Proteomes" id="UP000216024"/>
    </source>
</evidence>
<dbReference type="Gene3D" id="3.40.50.720">
    <property type="entry name" value="NAD(P)-binding Rossmann-like Domain"/>
    <property type="match status" value="1"/>
</dbReference>
<keyword evidence="3 9" id="KW-0028">Amino-acid biosynthesis</keyword>
<dbReference type="SUPFAM" id="SSF55347">
    <property type="entry name" value="Glyceraldehyde-3-phosphate dehydrogenase-like, C-terminal domain"/>
    <property type="match status" value="1"/>
</dbReference>
<dbReference type="AlphaFoldDB" id="A0A267ML05"/>
<dbReference type="SUPFAM" id="SSF51735">
    <property type="entry name" value="NAD(P)-binding Rossmann-fold domains"/>
    <property type="match status" value="1"/>
</dbReference>
<keyword evidence="8 9" id="KW-0457">Lysine biosynthesis</keyword>
<comment type="similarity">
    <text evidence="1 9">Belongs to the DapB family.</text>
</comment>
<feature type="binding site" evidence="9">
    <location>
        <begin position="152"/>
        <end position="153"/>
    </location>
    <ligand>
        <name>(S)-2,3,4,5-tetrahydrodipicolinate</name>
        <dbReference type="ChEBI" id="CHEBI:16845"/>
    </ligand>
</feature>
<name>A0A267ML05_9FIRM</name>
<dbReference type="Proteomes" id="UP000216024">
    <property type="component" value="Unassembled WGS sequence"/>
</dbReference>
<keyword evidence="4 9" id="KW-0521">NADP</keyword>
<dbReference type="PANTHER" id="PTHR20836">
    <property type="entry name" value="DIHYDRODIPICOLINATE REDUCTASE"/>
    <property type="match status" value="1"/>
</dbReference>
<dbReference type="FunFam" id="3.30.360.10:FF:000009">
    <property type="entry name" value="4-hydroxy-tetrahydrodipicolinate reductase"/>
    <property type="match status" value="1"/>
</dbReference>
<comment type="catalytic activity">
    <reaction evidence="9">
        <text>(S)-2,3,4,5-tetrahydrodipicolinate + NADP(+) + H2O = (2S,4S)-4-hydroxy-2,3,4,5-tetrahydrodipicolinate + NADPH + H(+)</text>
        <dbReference type="Rhea" id="RHEA:35331"/>
        <dbReference type="ChEBI" id="CHEBI:15377"/>
        <dbReference type="ChEBI" id="CHEBI:15378"/>
        <dbReference type="ChEBI" id="CHEBI:16845"/>
        <dbReference type="ChEBI" id="CHEBI:57783"/>
        <dbReference type="ChEBI" id="CHEBI:58349"/>
        <dbReference type="ChEBI" id="CHEBI:67139"/>
        <dbReference type="EC" id="1.17.1.8"/>
    </reaction>
</comment>
<comment type="subcellular location">
    <subcellularLocation>
        <location evidence="9">Cytoplasm</location>
    </subcellularLocation>
</comment>
<comment type="function">
    <text evidence="9">Catalyzes the conversion of 4-hydroxy-tetrahydrodipicolinate (HTPA) to tetrahydrodipicolinate.</text>
</comment>
<evidence type="ECO:0000256" key="8">
    <source>
        <dbReference type="ARBA" id="ARBA00023154"/>
    </source>
</evidence>
<dbReference type="Pfam" id="PF01113">
    <property type="entry name" value="DapB_N"/>
    <property type="match status" value="1"/>
</dbReference>
<dbReference type="InterPro" id="IPR023940">
    <property type="entry name" value="DHDPR_bac"/>
</dbReference>
<gene>
    <name evidence="9" type="primary">dapB</name>
    <name evidence="13" type="ORF">CCE28_09595</name>
</gene>
<dbReference type="OrthoDB" id="9790352at2"/>
<evidence type="ECO:0000259" key="12">
    <source>
        <dbReference type="Pfam" id="PF05173"/>
    </source>
</evidence>
<comment type="subunit">
    <text evidence="9">Homotetramer.</text>
</comment>
<feature type="binding site" evidence="9">
    <location>
        <position position="143"/>
    </location>
    <ligand>
        <name>(S)-2,3,4,5-tetrahydrodipicolinate</name>
        <dbReference type="ChEBI" id="CHEBI:16845"/>
    </ligand>
</feature>
<dbReference type="PIRSF" id="PIRSF000161">
    <property type="entry name" value="DHPR"/>
    <property type="match status" value="1"/>
</dbReference>
<comment type="caution">
    <text evidence="13">The sequence shown here is derived from an EMBL/GenBank/DDBJ whole genome shotgun (WGS) entry which is preliminary data.</text>
</comment>
<comment type="catalytic activity">
    <reaction evidence="9">
        <text>(S)-2,3,4,5-tetrahydrodipicolinate + NAD(+) + H2O = (2S,4S)-4-hydroxy-2,3,4,5-tetrahydrodipicolinate + NADH + H(+)</text>
        <dbReference type="Rhea" id="RHEA:35323"/>
        <dbReference type="ChEBI" id="CHEBI:15377"/>
        <dbReference type="ChEBI" id="CHEBI:15378"/>
        <dbReference type="ChEBI" id="CHEBI:16845"/>
        <dbReference type="ChEBI" id="CHEBI:57540"/>
        <dbReference type="ChEBI" id="CHEBI:57945"/>
        <dbReference type="ChEBI" id="CHEBI:67139"/>
        <dbReference type="EC" id="1.17.1.8"/>
    </reaction>
</comment>
<feature type="active site" description="Proton donor" evidence="9">
    <location>
        <position position="146"/>
    </location>
</feature>
<feature type="binding site" evidence="9">
    <location>
        <position position="34"/>
    </location>
    <ligand>
        <name>NAD(+)</name>
        <dbReference type="ChEBI" id="CHEBI:57540"/>
    </ligand>
</feature>
<dbReference type="HAMAP" id="MF_00102">
    <property type="entry name" value="DapB"/>
    <property type="match status" value="1"/>
</dbReference>
<feature type="binding site" evidence="9">
    <location>
        <position position="35"/>
    </location>
    <ligand>
        <name>NADP(+)</name>
        <dbReference type="ChEBI" id="CHEBI:58349"/>
    </ligand>
</feature>
<dbReference type="GO" id="GO:0050661">
    <property type="term" value="F:NADP binding"/>
    <property type="evidence" value="ECO:0007669"/>
    <property type="project" value="UniProtKB-UniRule"/>
</dbReference>
<evidence type="ECO:0000256" key="10">
    <source>
        <dbReference type="NCBIfam" id="TIGR00036"/>
    </source>
</evidence>
<organism evidence="13 14">
    <name type="scientific">Anaeromicrobium sediminis</name>
    <dbReference type="NCBI Taxonomy" id="1478221"/>
    <lineage>
        <taxon>Bacteria</taxon>
        <taxon>Bacillati</taxon>
        <taxon>Bacillota</taxon>
        <taxon>Clostridia</taxon>
        <taxon>Peptostreptococcales</taxon>
        <taxon>Thermotaleaceae</taxon>
        <taxon>Anaeromicrobium</taxon>
    </lineage>
</organism>
<keyword evidence="6 9" id="KW-0560">Oxidoreductase</keyword>
<dbReference type="GO" id="GO:0051287">
    <property type="term" value="F:NAD binding"/>
    <property type="evidence" value="ECO:0007669"/>
    <property type="project" value="UniProtKB-UniRule"/>
</dbReference>
<dbReference type="InterPro" id="IPR022663">
    <property type="entry name" value="DapB_C"/>
</dbReference>
<dbReference type="GO" id="GO:0016726">
    <property type="term" value="F:oxidoreductase activity, acting on CH or CH2 groups, NAD or NADP as acceptor"/>
    <property type="evidence" value="ECO:0007669"/>
    <property type="project" value="UniProtKB-UniRule"/>
</dbReference>
<accession>A0A267ML05</accession>
<dbReference type="PANTHER" id="PTHR20836:SF7">
    <property type="entry name" value="4-HYDROXY-TETRAHYDRODIPICOLINATE REDUCTASE"/>
    <property type="match status" value="1"/>
</dbReference>
<comment type="caution">
    <text evidence="9">Was originally thought to be a dihydrodipicolinate reductase (DHDPR), catalyzing the conversion of dihydrodipicolinate to tetrahydrodipicolinate. However, it was shown in E.coli that the substrate of the enzymatic reaction is not dihydrodipicolinate (DHDP) but in fact (2S,4S)-4-hydroxy-2,3,4,5-tetrahydrodipicolinic acid (HTPA), the product released by the DapA-catalyzed reaction.</text>
</comment>
<feature type="binding site" evidence="9">
    <location>
        <begin position="86"/>
        <end position="88"/>
    </location>
    <ligand>
        <name>NAD(+)</name>
        <dbReference type="ChEBI" id="CHEBI:57540"/>
    </ligand>
</feature>
<feature type="domain" description="Dihydrodipicolinate reductase C-terminal" evidence="12">
    <location>
        <begin position="116"/>
        <end position="249"/>
    </location>
</feature>
<dbReference type="GO" id="GO:0009089">
    <property type="term" value="P:lysine biosynthetic process via diaminopimelate"/>
    <property type="evidence" value="ECO:0007669"/>
    <property type="project" value="UniProtKB-UniRule"/>
</dbReference>
<evidence type="ECO:0000313" key="13">
    <source>
        <dbReference type="EMBL" id="PAB59460.1"/>
    </source>
</evidence>
<evidence type="ECO:0000256" key="6">
    <source>
        <dbReference type="ARBA" id="ARBA00023002"/>
    </source>
</evidence>
<dbReference type="InterPro" id="IPR036291">
    <property type="entry name" value="NAD(P)-bd_dom_sf"/>
</dbReference>
<dbReference type="UniPathway" id="UPA00034">
    <property type="reaction ID" value="UER00018"/>
</dbReference>
<feature type="binding site" evidence="9">
    <location>
        <begin position="110"/>
        <end position="113"/>
    </location>
    <ligand>
        <name>NAD(+)</name>
        <dbReference type="ChEBI" id="CHEBI:57540"/>
    </ligand>
</feature>
<evidence type="ECO:0000256" key="7">
    <source>
        <dbReference type="ARBA" id="ARBA00023027"/>
    </source>
</evidence>
<dbReference type="Pfam" id="PF05173">
    <property type="entry name" value="DapB_C"/>
    <property type="match status" value="1"/>
</dbReference>
<evidence type="ECO:0000256" key="3">
    <source>
        <dbReference type="ARBA" id="ARBA00022605"/>
    </source>
</evidence>
<dbReference type="EC" id="1.17.1.8" evidence="9 10"/>
<feature type="active site" description="Proton donor/acceptor" evidence="9">
    <location>
        <position position="142"/>
    </location>
</feature>
<dbReference type="GO" id="GO:0019877">
    <property type="term" value="P:diaminopimelate biosynthetic process"/>
    <property type="evidence" value="ECO:0007669"/>
    <property type="project" value="UniProtKB-UniRule"/>
</dbReference>
<feature type="binding site" evidence="9">
    <location>
        <begin position="8"/>
        <end position="13"/>
    </location>
    <ligand>
        <name>NAD(+)</name>
        <dbReference type="ChEBI" id="CHEBI:57540"/>
    </ligand>
</feature>
<evidence type="ECO:0000256" key="2">
    <source>
        <dbReference type="ARBA" id="ARBA00022490"/>
    </source>
</evidence>
<dbReference type="NCBIfam" id="TIGR00036">
    <property type="entry name" value="dapB"/>
    <property type="match status" value="1"/>
</dbReference>
<keyword evidence="2 9" id="KW-0963">Cytoplasm</keyword>
<evidence type="ECO:0000256" key="5">
    <source>
        <dbReference type="ARBA" id="ARBA00022915"/>
    </source>
</evidence>
<comment type="pathway">
    <text evidence="9">Amino-acid biosynthesis; L-lysine biosynthesis via DAP pathway; (S)-tetrahydrodipicolinate from L-aspartate: step 4/4.</text>
</comment>
<sequence>MIKVIVHGCCGKMGQVLVNMLESNPNTQVVAGIDKFCSNHKYDFPVFEKASDCNVDAQVVIDFSHYSLVSPLLDFCKSSKLPLVLCTTGLSQDLEKEMVAASKEVAIFKSGNMSLGINLLIDLVKKATAILSDFDVEIIEKHHNKKVDSPSGTAFMIANAIKDSHKDEKELIYGRYGNNTKRESKEIGIHAVRGGTIVGEHTAIYAGEDEIIEIKHAASSKKVFAQGSIKAALYIANKEPGLYNMDDLLK</sequence>
<dbReference type="CDD" id="cd02274">
    <property type="entry name" value="DHDPR_N"/>
    <property type="match status" value="1"/>
</dbReference>
<dbReference type="InterPro" id="IPR000846">
    <property type="entry name" value="DapB_N"/>
</dbReference>
<feature type="domain" description="Dihydrodipicolinate reductase N-terminal" evidence="11">
    <location>
        <begin position="2"/>
        <end position="113"/>
    </location>
</feature>
<dbReference type="GO" id="GO:0005829">
    <property type="term" value="C:cytosol"/>
    <property type="evidence" value="ECO:0007669"/>
    <property type="project" value="TreeGrafter"/>
</dbReference>